<dbReference type="AlphaFoldDB" id="A0A852S147"/>
<evidence type="ECO:0000313" key="1">
    <source>
        <dbReference type="EMBL" id="NYD33834.1"/>
    </source>
</evidence>
<reference evidence="1 2" key="1">
    <citation type="submission" date="2020-07" db="EMBL/GenBank/DDBJ databases">
        <title>Sequencing the genomes of 1000 actinobacteria strains.</title>
        <authorList>
            <person name="Klenk H.-P."/>
        </authorList>
    </citation>
    <scope>NUCLEOTIDE SEQUENCE [LARGE SCALE GENOMIC DNA]</scope>
    <source>
        <strain evidence="1 2">DSM 19082</strain>
    </source>
</reference>
<organism evidence="1 2">
    <name type="scientific">Nocardioides kongjuensis</name>
    <dbReference type="NCBI Taxonomy" id="349522"/>
    <lineage>
        <taxon>Bacteria</taxon>
        <taxon>Bacillati</taxon>
        <taxon>Actinomycetota</taxon>
        <taxon>Actinomycetes</taxon>
        <taxon>Propionibacteriales</taxon>
        <taxon>Nocardioidaceae</taxon>
        <taxon>Nocardioides</taxon>
    </lineage>
</organism>
<gene>
    <name evidence="1" type="ORF">BJ958_005380</name>
</gene>
<comment type="caution">
    <text evidence="1">The sequence shown here is derived from an EMBL/GenBank/DDBJ whole genome shotgun (WGS) entry which is preliminary data.</text>
</comment>
<accession>A0A852S147</accession>
<sequence>MTAPAAHVWVRKPHVPMSWPGLVVDRRRAADGSWEALVIYIDRMTVRDKVIQEWVPYSWLTPATEGRPGIGSAYG</sequence>
<keyword evidence="2" id="KW-1185">Reference proteome</keyword>
<dbReference type="EMBL" id="JACCBF010000001">
    <property type="protein sequence ID" value="NYD33834.1"/>
    <property type="molecule type" value="Genomic_DNA"/>
</dbReference>
<proteinExistence type="predicted"/>
<protein>
    <submittedName>
        <fullName evidence="1">Uncharacterized protein</fullName>
    </submittedName>
</protein>
<name>A0A852S147_9ACTN</name>
<evidence type="ECO:0000313" key="2">
    <source>
        <dbReference type="Proteomes" id="UP000582231"/>
    </source>
</evidence>
<dbReference type="Proteomes" id="UP000582231">
    <property type="component" value="Unassembled WGS sequence"/>
</dbReference>
<dbReference type="RefSeq" id="WP_179729823.1">
    <property type="nucleotide sequence ID" value="NZ_BAABEF010000001.1"/>
</dbReference>